<evidence type="ECO:0000256" key="2">
    <source>
        <dbReference type="ARBA" id="ARBA00022737"/>
    </source>
</evidence>
<evidence type="ECO:0000313" key="4">
    <source>
        <dbReference type="EMBL" id="CAL6070447.1"/>
    </source>
</evidence>
<dbReference type="EMBL" id="CATOUU010000927">
    <property type="protein sequence ID" value="CAI9960014.1"/>
    <property type="molecule type" value="Genomic_DNA"/>
</dbReference>
<accession>A0AA86QIE9</accession>
<evidence type="ECO:0000313" key="5">
    <source>
        <dbReference type="Proteomes" id="UP001642409"/>
    </source>
</evidence>
<dbReference type="PANTHER" id="PTHR46652">
    <property type="entry name" value="LEUCINE-RICH REPEAT AND IQ DOMAIN-CONTAINING PROTEIN 1-RELATED"/>
    <property type="match status" value="1"/>
</dbReference>
<reference evidence="4 5" key="2">
    <citation type="submission" date="2024-07" db="EMBL/GenBank/DDBJ databases">
        <authorList>
            <person name="Akdeniz Z."/>
        </authorList>
    </citation>
    <scope>NUCLEOTIDE SEQUENCE [LARGE SCALE GENOMIC DNA]</scope>
</reference>
<dbReference type="AlphaFoldDB" id="A0AA86QIE9"/>
<keyword evidence="1" id="KW-0433">Leucine-rich repeat</keyword>
<dbReference type="InterPro" id="IPR025875">
    <property type="entry name" value="Leu-rich_rpt_4"/>
</dbReference>
<dbReference type="InterPro" id="IPR032675">
    <property type="entry name" value="LRR_dom_sf"/>
</dbReference>
<dbReference type="SMART" id="SM00365">
    <property type="entry name" value="LRR_SD22"/>
    <property type="match status" value="12"/>
</dbReference>
<protein>
    <submittedName>
        <fullName evidence="3">Uncharacterized protein</fullName>
    </submittedName>
</protein>
<keyword evidence="5" id="KW-1185">Reference proteome</keyword>
<dbReference type="InterPro" id="IPR003591">
    <property type="entry name" value="Leu-rich_rpt_typical-subtyp"/>
</dbReference>
<organism evidence="3">
    <name type="scientific">Hexamita inflata</name>
    <dbReference type="NCBI Taxonomy" id="28002"/>
    <lineage>
        <taxon>Eukaryota</taxon>
        <taxon>Metamonada</taxon>
        <taxon>Diplomonadida</taxon>
        <taxon>Hexamitidae</taxon>
        <taxon>Hexamitinae</taxon>
        <taxon>Hexamita</taxon>
    </lineage>
</organism>
<dbReference type="PROSITE" id="PS51450">
    <property type="entry name" value="LRR"/>
    <property type="match status" value="9"/>
</dbReference>
<evidence type="ECO:0000256" key="1">
    <source>
        <dbReference type="ARBA" id="ARBA00022614"/>
    </source>
</evidence>
<dbReference type="Gene3D" id="3.80.10.10">
    <property type="entry name" value="Ribonuclease Inhibitor"/>
    <property type="match status" value="5"/>
</dbReference>
<dbReference type="PANTHER" id="PTHR46652:SF3">
    <property type="entry name" value="LEUCINE-RICH REPEAT-CONTAINING PROTEIN 9"/>
    <property type="match status" value="1"/>
</dbReference>
<dbReference type="SUPFAM" id="SSF52058">
    <property type="entry name" value="L domain-like"/>
    <property type="match status" value="3"/>
</dbReference>
<dbReference type="SMART" id="SM00369">
    <property type="entry name" value="LRR_TYP"/>
    <property type="match status" value="8"/>
</dbReference>
<gene>
    <name evidence="3" type="ORF">HINF_LOCUS47659</name>
    <name evidence="4" type="ORF">HINF_LOCUS54464</name>
</gene>
<dbReference type="Pfam" id="PF12799">
    <property type="entry name" value="LRR_4"/>
    <property type="match status" value="3"/>
</dbReference>
<dbReference type="EMBL" id="CAXDID020000283">
    <property type="protein sequence ID" value="CAL6070447.1"/>
    <property type="molecule type" value="Genomic_DNA"/>
</dbReference>
<name>A0AA86QIE9_9EUKA</name>
<sequence length="1145" mass="131664">MSEQQCYIVRQQSDLHNEEILKYVNVSILNIYFKKLDFIPVHIQILRINNCQLQSLKNLCNLVCLRHLDISFNLVNDISEILVHQDLEYLDFSNNSVIVISNVAQLWNLRTLFLANNKIINFEPLIHHANFDQAWLQPQFIPLQEDFTKTLTPGSTDEKVAQFMQNEGLKREQSEYLFKMIKKLSVFVQNGSLVVENEQELVDFAFSDCFHIHSLTINQCFNLQFSNTPKQIKHLKISNSQLYDVKWVAQMTQLESIDLSGNNIVKCEPLSKLKLKAVNLSNNKIIDLKHIQEFIKFQNTIVSQQTKPNTEDFQKYLGQSGTEAQIQQLVAEMEKNQVNNEQIVYDTDNIQKYKDQNVDGILQINNDQNLTSIEFTELIGQKKVTELIIINCNNLKLDRCPNAKNSAVTKLTINCCGLYDLTGIQVMTKLTSLNLSLNKISDLSFLASLINLTSLDLSQNNIDNISVLSNFKQLHALDLSENLLEDISPLRNLVQIEVLDLSYGNLKSISDLAAMVNIKHLNISFNEICSIDSLAKMLNMTYLNISRNKIISINVCEKFTKLFDLRIEDNFIQNFEPIAKLKYVNKNWMRKQNTPTENDFMSAFNCNSYEVKKLIEKNKKHKEISDIKFLLIKKYENNVKNKQLKINNEIQLNNLQFSDVLQLQELEASESKTIDFDEDQIPKLLLKLKLNKCTFTNANAGINMITGIYQMEQLVELDLAFNFIRDITEIGNLTNLKKLFLQNNEISRVYALSSLKQLSTLQLQNNKIIFSAPLLQLKAELQLDNNLIIDNYLLKNQNKPQFVDYQNFLGPNSTDALVKELAQTANYDTHMLYKYNKTVLNSTLNIQNDNDLYDFGFTQKLNIQTLIIKDCKNISLIRTFSNLKTSDNALVNYPEVEIIKVPKQLVALSIINSQLTNTTSMEQMIQLQKIELINNPISSIKPILGLRNVISITINGSKLTNIVGLEQMKQLQYLNLKDNCVLVIMQIQALVNIKQVLIENNFIQDLESLTKLPNYTIEWIKPQRVPTQTEFQNFINDTNSELNVVQLQSKLAPDKAKTNQLEFDLQLSAKYKPMIQNKILSITGDSRIQDFTFVEQLDVVNLQLNNCANVKLNRTPSNILSLIDHQQHKINQYNWSGANEAALIH</sequence>
<reference evidence="3" key="1">
    <citation type="submission" date="2023-06" db="EMBL/GenBank/DDBJ databases">
        <authorList>
            <person name="Kurt Z."/>
        </authorList>
    </citation>
    <scope>NUCLEOTIDE SEQUENCE</scope>
</reference>
<keyword evidence="2" id="KW-0677">Repeat</keyword>
<dbReference type="InterPro" id="IPR050836">
    <property type="entry name" value="SDS22/Internalin_LRR"/>
</dbReference>
<dbReference type="Proteomes" id="UP001642409">
    <property type="component" value="Unassembled WGS sequence"/>
</dbReference>
<comment type="caution">
    <text evidence="3">The sequence shown here is derived from an EMBL/GenBank/DDBJ whole genome shotgun (WGS) entry which is preliminary data.</text>
</comment>
<dbReference type="InterPro" id="IPR001611">
    <property type="entry name" value="Leu-rich_rpt"/>
</dbReference>
<proteinExistence type="predicted"/>
<evidence type="ECO:0000313" key="3">
    <source>
        <dbReference type="EMBL" id="CAI9960014.1"/>
    </source>
</evidence>